<comment type="pathway">
    <text evidence="1 8">Purine metabolism; guanine degradation; xanthine from guanine: step 1/1.</text>
</comment>
<comment type="catalytic activity">
    <reaction evidence="8">
        <text>guanine + H2O + H(+) = xanthine + NH4(+)</text>
        <dbReference type="Rhea" id="RHEA:14665"/>
        <dbReference type="ChEBI" id="CHEBI:15377"/>
        <dbReference type="ChEBI" id="CHEBI:15378"/>
        <dbReference type="ChEBI" id="CHEBI:16235"/>
        <dbReference type="ChEBI" id="CHEBI:17712"/>
        <dbReference type="ChEBI" id="CHEBI:28938"/>
        <dbReference type="EC" id="3.5.4.3"/>
    </reaction>
</comment>
<keyword evidence="6 8" id="KW-0862">Zinc</keyword>
<comment type="cofactor">
    <cofactor evidence="8">
        <name>Zn(2+)</name>
        <dbReference type="ChEBI" id="CHEBI:29105"/>
    </cofactor>
    <text evidence="8">Binds 1 zinc ion per subunit.</text>
</comment>
<dbReference type="PANTHER" id="PTHR11271:SF6">
    <property type="entry name" value="GUANINE DEAMINASE"/>
    <property type="match status" value="1"/>
</dbReference>
<evidence type="ECO:0000256" key="7">
    <source>
        <dbReference type="NCBIfam" id="TIGR02967"/>
    </source>
</evidence>
<dbReference type="InterPro" id="IPR032466">
    <property type="entry name" value="Metal_Hydrolase"/>
</dbReference>
<comment type="function">
    <text evidence="8">Catalyzes the hydrolytic deamination of guanine, producing xanthine and ammonia.</text>
</comment>
<evidence type="ECO:0000313" key="10">
    <source>
        <dbReference type="EMBL" id="GBL45239.1"/>
    </source>
</evidence>
<dbReference type="NCBIfam" id="NF006679">
    <property type="entry name" value="PRK09228.1"/>
    <property type="match status" value="1"/>
</dbReference>
<protein>
    <recommendedName>
        <fullName evidence="3 7">Guanine deaminase</fullName>
        <shortName evidence="8">Guanase</shortName>
        <ecNumber evidence="3 7">3.5.4.3</ecNumber>
    </recommendedName>
    <alternativeName>
        <fullName evidence="8">Guanine aminohydrolase</fullName>
    </alternativeName>
</protein>
<dbReference type="InterPro" id="IPR014311">
    <property type="entry name" value="Guanine_deaminase"/>
</dbReference>
<dbReference type="Pfam" id="PF01979">
    <property type="entry name" value="Amidohydro_1"/>
    <property type="match status" value="1"/>
</dbReference>
<evidence type="ECO:0000313" key="11">
    <source>
        <dbReference type="Proteomes" id="UP000286806"/>
    </source>
</evidence>
<dbReference type="CDD" id="cd01303">
    <property type="entry name" value="GDEase"/>
    <property type="match status" value="1"/>
</dbReference>
<keyword evidence="4 8" id="KW-0479">Metal-binding</keyword>
<name>A0A401JCB5_9PROT</name>
<dbReference type="InterPro" id="IPR006680">
    <property type="entry name" value="Amidohydro-rel"/>
</dbReference>
<evidence type="ECO:0000256" key="1">
    <source>
        <dbReference type="ARBA" id="ARBA00004984"/>
    </source>
</evidence>
<dbReference type="FunFam" id="3.20.20.140:FF:000022">
    <property type="entry name" value="Guanine deaminase"/>
    <property type="match status" value="1"/>
</dbReference>
<keyword evidence="5 8" id="KW-0378">Hydrolase</keyword>
<comment type="caution">
    <text evidence="10">The sequence shown here is derived from an EMBL/GenBank/DDBJ whole genome shotgun (WGS) entry which is preliminary data.</text>
</comment>
<dbReference type="GO" id="GO:0008270">
    <property type="term" value="F:zinc ion binding"/>
    <property type="evidence" value="ECO:0007669"/>
    <property type="project" value="UniProtKB-UniRule"/>
</dbReference>
<dbReference type="GO" id="GO:0008892">
    <property type="term" value="F:guanine deaminase activity"/>
    <property type="evidence" value="ECO:0007669"/>
    <property type="project" value="UniProtKB-UniRule"/>
</dbReference>
<dbReference type="GO" id="GO:0006147">
    <property type="term" value="P:guanine catabolic process"/>
    <property type="evidence" value="ECO:0007669"/>
    <property type="project" value="UniProtKB-UniRule"/>
</dbReference>
<evidence type="ECO:0000256" key="2">
    <source>
        <dbReference type="ARBA" id="ARBA00006745"/>
    </source>
</evidence>
<dbReference type="Proteomes" id="UP000286806">
    <property type="component" value="Unassembled WGS sequence"/>
</dbReference>
<dbReference type="Gene3D" id="3.20.20.140">
    <property type="entry name" value="Metal-dependent hydrolases"/>
    <property type="match status" value="1"/>
</dbReference>
<dbReference type="EC" id="3.5.4.3" evidence="3 7"/>
<dbReference type="InterPro" id="IPR011059">
    <property type="entry name" value="Metal-dep_hydrolase_composite"/>
</dbReference>
<feature type="domain" description="Amidohydrolase-related" evidence="9">
    <location>
        <begin position="72"/>
        <end position="434"/>
    </location>
</feature>
<dbReference type="PANTHER" id="PTHR11271">
    <property type="entry name" value="GUANINE DEAMINASE"/>
    <property type="match status" value="1"/>
</dbReference>
<dbReference type="InterPro" id="IPR051607">
    <property type="entry name" value="Metallo-dep_hydrolases"/>
</dbReference>
<keyword evidence="11" id="KW-1185">Reference proteome</keyword>
<reference evidence="10 11" key="1">
    <citation type="journal article" date="2019" name="Front. Microbiol.">
        <title>Genomes of Neutrophilic Sulfur-Oxidizing Chemolithoautotrophs Representing 9 Proteobacterial Species From 8 Genera.</title>
        <authorList>
            <person name="Watanabe T."/>
            <person name="Kojima H."/>
            <person name="Umezawa K."/>
            <person name="Hori C."/>
            <person name="Takasuka T.E."/>
            <person name="Kato Y."/>
            <person name="Fukui M."/>
        </authorList>
    </citation>
    <scope>NUCLEOTIDE SEQUENCE [LARGE SCALE GENOMIC DNA]</scope>
    <source>
        <strain evidence="10 11">TTN</strain>
    </source>
</reference>
<evidence type="ECO:0000259" key="9">
    <source>
        <dbReference type="Pfam" id="PF01979"/>
    </source>
</evidence>
<dbReference type="EMBL" id="BGOW01000007">
    <property type="protein sequence ID" value="GBL45239.1"/>
    <property type="molecule type" value="Genomic_DNA"/>
</dbReference>
<dbReference type="SUPFAM" id="SSF51338">
    <property type="entry name" value="Composite domain of metallo-dependent hydrolases"/>
    <property type="match status" value="1"/>
</dbReference>
<dbReference type="NCBIfam" id="TIGR02967">
    <property type="entry name" value="guan_deamin"/>
    <property type="match status" value="1"/>
</dbReference>
<dbReference type="GO" id="GO:0005829">
    <property type="term" value="C:cytosol"/>
    <property type="evidence" value="ECO:0007669"/>
    <property type="project" value="TreeGrafter"/>
</dbReference>
<dbReference type="UniPathway" id="UPA00603">
    <property type="reaction ID" value="UER00660"/>
</dbReference>
<sequence length="449" mass="49139">MSMTAAVCNAFRGSILHFLANPGEAGADHSYQFIPDGLMVVENGRVLALGGYAELHPTLPAGTQLTDYSGRMILPGFIDTHIHYSQTDVIASPGKQLLDWLEHYTFPAEGRFDDMNHATEVAGFFLDELLRNGTTTALVFGTTHRQSLDAFFAVAGQRALRMVAGKVLMDRNCPEFLRDTPDSAYADSAALIERWHGQGRLGYAITPRFAVTSSDAQLAQVGELARNYPEVHIHTHLAENMDEVAWVTRLFPWSRSYLDVYDHYGLLRERAVYAHCIHLDEDDRQRMVDSGATAAFCPTSNLFLGSGLFDLAGALDSGMRVGVATDVGGGTSFSMLRTLGESYKVAQLRGYTLSPLQAFYLATLGNAKALGLDDNIGNLAPGKEADFIVLDPESTPLMARRMRSATTLIERLFIFMTLGDDRAVAATYILGELVHTRACLPSAENLSNE</sequence>
<gene>
    <name evidence="10" type="ORF">SFMTTN_1046</name>
</gene>
<comment type="similarity">
    <text evidence="2 8">Belongs to the metallo-dependent hydrolases superfamily. ATZ/TRZ family.</text>
</comment>
<accession>A0A401JCB5</accession>
<dbReference type="RefSeq" id="WP_223247683.1">
    <property type="nucleotide sequence ID" value="NZ_BGOW01000007.1"/>
</dbReference>
<evidence type="ECO:0000256" key="4">
    <source>
        <dbReference type="ARBA" id="ARBA00022723"/>
    </source>
</evidence>
<evidence type="ECO:0000256" key="6">
    <source>
        <dbReference type="ARBA" id="ARBA00022833"/>
    </source>
</evidence>
<dbReference type="SUPFAM" id="SSF51556">
    <property type="entry name" value="Metallo-dependent hydrolases"/>
    <property type="match status" value="1"/>
</dbReference>
<proteinExistence type="inferred from homology"/>
<dbReference type="Gene3D" id="2.30.40.10">
    <property type="entry name" value="Urease, subunit C, domain 1"/>
    <property type="match status" value="1"/>
</dbReference>
<evidence type="ECO:0000256" key="8">
    <source>
        <dbReference type="RuleBase" id="RU366009"/>
    </source>
</evidence>
<organism evidence="10 11">
    <name type="scientific">Sulfuriferula multivorans</name>
    <dbReference type="NCBI Taxonomy" id="1559896"/>
    <lineage>
        <taxon>Bacteria</taxon>
        <taxon>Pseudomonadati</taxon>
        <taxon>Pseudomonadota</taxon>
        <taxon>Betaproteobacteria</taxon>
        <taxon>Nitrosomonadales</taxon>
        <taxon>Sulfuricellaceae</taxon>
        <taxon>Sulfuriferula</taxon>
    </lineage>
</organism>
<evidence type="ECO:0000256" key="3">
    <source>
        <dbReference type="ARBA" id="ARBA00012781"/>
    </source>
</evidence>
<evidence type="ECO:0000256" key="5">
    <source>
        <dbReference type="ARBA" id="ARBA00022801"/>
    </source>
</evidence>
<dbReference type="AlphaFoldDB" id="A0A401JCB5"/>